<dbReference type="GO" id="GO:0008236">
    <property type="term" value="F:serine-type peptidase activity"/>
    <property type="evidence" value="ECO:0007669"/>
    <property type="project" value="InterPro"/>
</dbReference>
<evidence type="ECO:0000259" key="1">
    <source>
        <dbReference type="Pfam" id="PF03572"/>
    </source>
</evidence>
<dbReference type="Gene3D" id="3.30.750.44">
    <property type="match status" value="1"/>
</dbReference>
<dbReference type="PANTHER" id="PTHR32060:SF22">
    <property type="entry name" value="CARBOXYL-TERMINAL-PROCESSING PEPTIDASE 3, CHLOROPLASTIC"/>
    <property type="match status" value="1"/>
</dbReference>
<sequence length="527" mass="61409">MRIVYLIAVAVTLFVFFQLLLYKNITTVKLKVSSSDLKELSSKEKLEDLDYLYNAIKNNYPYLEVSKRKTGYDWLKHKEDFDKMVLKSKNNIEFYNAVEEILCLLQNAHTNILEPSAYNYYKDAYKGLYNTAWRQILTNKNVEGKYSEWNKIIKNSKKVIPISFKYVEGKYIAYRNLGDEDSFKKHDIPKYSILNRVNDISVDDYILSNMNRLYLTYDFKRKKLMVKDLVLYSKEDKPLKLELKTMDGKILTKELYALDFNWDTRYSANLEKVYETKIIEKDKLAYLKIWSFSYDYVDKDREGIYSFLKSIKDYPYLIIDIRGNGGGSEDYYRKNIVPPLIEKKISAQFYALFRNGDEMKPFLKTRGIFTKPIEKLPKGLNYPEETMRLFSGFIDSTTEIRPGKSVGFNGKIYLLVDDYVYSSAEAFAAFCKATGFATLVGTTTGGDGIGMDPGLLALPNSGLIIRFPIEMGLNPDGTSNEEYHTQPDIYVEKTIEYFIKYDEYRQNNNEIINPYDELLNNVINMIS</sequence>
<proteinExistence type="predicted"/>
<dbReference type="Pfam" id="PF03572">
    <property type="entry name" value="Peptidase_S41"/>
    <property type="match status" value="1"/>
</dbReference>
<feature type="domain" description="Tail specific protease" evidence="1">
    <location>
        <begin position="283"/>
        <end position="491"/>
    </location>
</feature>
<evidence type="ECO:0000313" key="3">
    <source>
        <dbReference type="Proteomes" id="UP000052015"/>
    </source>
</evidence>
<protein>
    <submittedName>
        <fullName evidence="2">Peptidase family S41</fullName>
    </submittedName>
</protein>
<organism evidence="2 3">
    <name type="scientific">Caloramator mitchellensis</name>
    <dbReference type="NCBI Taxonomy" id="908809"/>
    <lineage>
        <taxon>Bacteria</taxon>
        <taxon>Bacillati</taxon>
        <taxon>Bacillota</taxon>
        <taxon>Clostridia</taxon>
        <taxon>Eubacteriales</taxon>
        <taxon>Clostridiaceae</taxon>
        <taxon>Caloramator</taxon>
    </lineage>
</organism>
<dbReference type="SUPFAM" id="SSF52096">
    <property type="entry name" value="ClpP/crotonase"/>
    <property type="match status" value="1"/>
</dbReference>
<dbReference type="Gene3D" id="3.90.226.10">
    <property type="entry name" value="2-enoyl-CoA Hydratase, Chain A, domain 1"/>
    <property type="match status" value="1"/>
</dbReference>
<dbReference type="GO" id="GO:0006508">
    <property type="term" value="P:proteolysis"/>
    <property type="evidence" value="ECO:0007669"/>
    <property type="project" value="InterPro"/>
</dbReference>
<dbReference type="GO" id="GO:0004175">
    <property type="term" value="F:endopeptidase activity"/>
    <property type="evidence" value="ECO:0007669"/>
    <property type="project" value="TreeGrafter"/>
</dbReference>
<reference evidence="2 3" key="1">
    <citation type="submission" date="2015-09" db="EMBL/GenBank/DDBJ databases">
        <title>Draft genome sequence of a Caloramator mitchellensis, a moderate thermophile from the Great Artesian Basin of Australia.</title>
        <authorList>
            <person name="Patel B.K."/>
        </authorList>
    </citation>
    <scope>NUCLEOTIDE SEQUENCE [LARGE SCALE GENOMIC DNA]</scope>
    <source>
        <strain evidence="2 3">VF08</strain>
    </source>
</reference>
<dbReference type="PANTHER" id="PTHR32060">
    <property type="entry name" value="TAIL-SPECIFIC PROTEASE"/>
    <property type="match status" value="1"/>
</dbReference>
<dbReference type="Proteomes" id="UP000052015">
    <property type="component" value="Unassembled WGS sequence"/>
</dbReference>
<comment type="caution">
    <text evidence="2">The sequence shown here is derived from an EMBL/GenBank/DDBJ whole genome shotgun (WGS) entry which is preliminary data.</text>
</comment>
<dbReference type="PATRIC" id="fig|908809.3.peg.441"/>
<dbReference type="EMBL" id="LKHP01000002">
    <property type="protein sequence ID" value="KRQ87635.1"/>
    <property type="molecule type" value="Genomic_DNA"/>
</dbReference>
<dbReference type="InterPro" id="IPR029045">
    <property type="entry name" value="ClpP/crotonase-like_dom_sf"/>
</dbReference>
<keyword evidence="3" id="KW-1185">Reference proteome</keyword>
<dbReference type="AlphaFoldDB" id="A0A0R3JVT4"/>
<dbReference type="STRING" id="908809.ABG79_00436"/>
<gene>
    <name evidence="2" type="ORF">ABG79_00436</name>
</gene>
<name>A0A0R3JVT4_CALMK</name>
<dbReference type="InterPro" id="IPR005151">
    <property type="entry name" value="Tail-specific_protease"/>
</dbReference>
<evidence type="ECO:0000313" key="2">
    <source>
        <dbReference type="EMBL" id="KRQ87635.1"/>
    </source>
</evidence>
<accession>A0A0R3JVT4</accession>